<dbReference type="Proteomes" id="UP001344447">
    <property type="component" value="Unassembled WGS sequence"/>
</dbReference>
<dbReference type="InterPro" id="IPR036249">
    <property type="entry name" value="Thioredoxin-like_sf"/>
</dbReference>
<keyword evidence="5 13" id="KW-0732">Signal</keyword>
<keyword evidence="10" id="KW-0676">Redox-active center</keyword>
<name>A0AAN7TQG2_9MYCE</name>
<dbReference type="InterPro" id="IPR017937">
    <property type="entry name" value="Thioredoxin_CS"/>
</dbReference>
<evidence type="ECO:0000256" key="2">
    <source>
        <dbReference type="ARBA" id="ARBA00004319"/>
    </source>
</evidence>
<dbReference type="PANTHER" id="PTHR45815">
    <property type="entry name" value="PROTEIN DISULFIDE-ISOMERASE A6"/>
    <property type="match status" value="1"/>
</dbReference>
<dbReference type="Gene3D" id="3.40.30.10">
    <property type="entry name" value="Glutaredoxin"/>
    <property type="match status" value="3"/>
</dbReference>
<dbReference type="InterPro" id="IPR013766">
    <property type="entry name" value="Thioredoxin_domain"/>
</dbReference>
<evidence type="ECO:0000256" key="11">
    <source>
        <dbReference type="RuleBase" id="RU004208"/>
    </source>
</evidence>
<keyword evidence="7" id="KW-0256">Endoplasmic reticulum</keyword>
<evidence type="ECO:0000256" key="6">
    <source>
        <dbReference type="ARBA" id="ARBA00022737"/>
    </source>
</evidence>
<dbReference type="EC" id="5.3.4.1" evidence="4"/>
<evidence type="ECO:0000256" key="1">
    <source>
        <dbReference type="ARBA" id="ARBA00001182"/>
    </source>
</evidence>
<dbReference type="EMBL" id="JAVFKY010000004">
    <property type="protein sequence ID" value="KAK5577379.1"/>
    <property type="molecule type" value="Genomic_DNA"/>
</dbReference>
<comment type="catalytic activity">
    <reaction evidence="1">
        <text>Catalyzes the rearrangement of -S-S- bonds in proteins.</text>
        <dbReference type="EC" id="5.3.4.1"/>
    </reaction>
</comment>
<dbReference type="InterPro" id="IPR057305">
    <property type="entry name" value="Thioredox_PDIA6_C"/>
</dbReference>
<evidence type="ECO:0000256" key="3">
    <source>
        <dbReference type="ARBA" id="ARBA00006347"/>
    </source>
</evidence>
<reference evidence="15 16" key="1">
    <citation type="submission" date="2023-11" db="EMBL/GenBank/DDBJ databases">
        <title>Dfirmibasis_genome.</title>
        <authorList>
            <person name="Edelbroek B."/>
            <person name="Kjellin J."/>
            <person name="Jerlstrom-Hultqvist J."/>
            <person name="Soderbom F."/>
        </authorList>
    </citation>
    <scope>NUCLEOTIDE SEQUENCE [LARGE SCALE GENOMIC DNA]</scope>
    <source>
        <strain evidence="15 16">TNS-C-14</strain>
    </source>
</reference>
<dbReference type="NCBIfam" id="TIGR01126">
    <property type="entry name" value="pdi_dom"/>
    <property type="match status" value="1"/>
</dbReference>
<dbReference type="PRINTS" id="PR00421">
    <property type="entry name" value="THIOREDOXIN"/>
</dbReference>
<evidence type="ECO:0000256" key="9">
    <source>
        <dbReference type="ARBA" id="ARBA00023235"/>
    </source>
</evidence>
<organism evidence="15 16">
    <name type="scientific">Dictyostelium firmibasis</name>
    <dbReference type="NCBI Taxonomy" id="79012"/>
    <lineage>
        <taxon>Eukaryota</taxon>
        <taxon>Amoebozoa</taxon>
        <taxon>Evosea</taxon>
        <taxon>Eumycetozoa</taxon>
        <taxon>Dictyostelia</taxon>
        <taxon>Dictyosteliales</taxon>
        <taxon>Dictyosteliaceae</taxon>
        <taxon>Dictyostelium</taxon>
    </lineage>
</organism>
<evidence type="ECO:0000313" key="16">
    <source>
        <dbReference type="Proteomes" id="UP001344447"/>
    </source>
</evidence>
<dbReference type="PROSITE" id="PS00194">
    <property type="entry name" value="THIOREDOXIN_1"/>
    <property type="match status" value="1"/>
</dbReference>
<dbReference type="GO" id="GO:0015035">
    <property type="term" value="F:protein-disulfide reductase activity"/>
    <property type="evidence" value="ECO:0007669"/>
    <property type="project" value="TreeGrafter"/>
</dbReference>
<evidence type="ECO:0000256" key="12">
    <source>
        <dbReference type="SAM" id="MobiDB-lite"/>
    </source>
</evidence>
<feature type="compositionally biased region" description="Basic and acidic residues" evidence="12">
    <location>
        <begin position="258"/>
        <end position="271"/>
    </location>
</feature>
<evidence type="ECO:0000256" key="13">
    <source>
        <dbReference type="SAM" id="SignalP"/>
    </source>
</evidence>
<evidence type="ECO:0000259" key="14">
    <source>
        <dbReference type="PROSITE" id="PS51352"/>
    </source>
</evidence>
<comment type="subcellular location">
    <subcellularLocation>
        <location evidence="2">Endoplasmic reticulum lumen</location>
    </subcellularLocation>
</comment>
<dbReference type="Pfam" id="PF24541">
    <property type="entry name" value="Thioredox_PDIA6_C"/>
    <property type="match status" value="1"/>
</dbReference>
<dbReference type="SUPFAM" id="SSF52833">
    <property type="entry name" value="Thioredoxin-like"/>
    <property type="match status" value="3"/>
</dbReference>
<sequence>MKLINICIFIFAIICIESTFGFYTDNSNVINLTKKNFQQQVLNSQQNWMVEFYAPWCGHCKSLKPEYEKASNNLKGLVKIGAINCDEEKELCGQYQIQGFPTLKFFATNPKTGKKGQPEDYQGARSASEIAKFSLSKLPSAHIQKVTQDSIDKFLTSTSDAKALLFTDKPKTTDLYKALSVDFLKTLTLGEARGLNKETLEKYNIDKFPTLLVFTNDDGETFTKFDGKLSHSTIYKFLEPFSSKKSNDNNNNNNNNNKNEESATKEKDPASEKFIEIKDEKSFEKSCSTGLCIVALFDQSSIDEKESNEKYLELLNTVSKEFIGRMKFVWIDTSVHDKIIPQFDLSGTPNILVINNSKKRYTPFMGSFSDESLSSFFKSVLSGLKKAIPFTDSPKFNSQQKKQKDEL</sequence>
<dbReference type="GO" id="GO:0034976">
    <property type="term" value="P:response to endoplasmic reticulum stress"/>
    <property type="evidence" value="ECO:0007669"/>
    <property type="project" value="TreeGrafter"/>
</dbReference>
<comment type="similarity">
    <text evidence="3 11">Belongs to the protein disulfide isomerase family.</text>
</comment>
<protein>
    <recommendedName>
        <fullName evidence="4">protein disulfide-isomerase</fullName>
        <ecNumber evidence="4">5.3.4.1</ecNumber>
    </recommendedName>
</protein>
<dbReference type="AlphaFoldDB" id="A0AAN7TQG2"/>
<dbReference type="PANTHER" id="PTHR45815:SF3">
    <property type="entry name" value="PROTEIN DISULFIDE-ISOMERASE A6"/>
    <property type="match status" value="1"/>
</dbReference>
<proteinExistence type="inferred from homology"/>
<feature type="domain" description="Thioredoxin" evidence="14">
    <location>
        <begin position="28"/>
        <end position="140"/>
    </location>
</feature>
<comment type="caution">
    <text evidence="15">The sequence shown here is derived from an EMBL/GenBank/DDBJ whole genome shotgun (WGS) entry which is preliminary data.</text>
</comment>
<feature type="signal peptide" evidence="13">
    <location>
        <begin position="1"/>
        <end position="21"/>
    </location>
</feature>
<evidence type="ECO:0000256" key="5">
    <source>
        <dbReference type="ARBA" id="ARBA00022729"/>
    </source>
</evidence>
<evidence type="ECO:0000256" key="8">
    <source>
        <dbReference type="ARBA" id="ARBA00023157"/>
    </source>
</evidence>
<feature type="chain" id="PRO_5042857536" description="protein disulfide-isomerase" evidence="13">
    <location>
        <begin position="22"/>
        <end position="407"/>
    </location>
</feature>
<feature type="compositionally biased region" description="Low complexity" evidence="12">
    <location>
        <begin position="248"/>
        <end position="257"/>
    </location>
</feature>
<evidence type="ECO:0000256" key="4">
    <source>
        <dbReference type="ARBA" id="ARBA00012723"/>
    </source>
</evidence>
<dbReference type="GO" id="GO:0003756">
    <property type="term" value="F:protein disulfide isomerase activity"/>
    <property type="evidence" value="ECO:0007669"/>
    <property type="project" value="UniProtKB-EC"/>
</dbReference>
<keyword evidence="6" id="KW-0677">Repeat</keyword>
<keyword evidence="16" id="KW-1185">Reference proteome</keyword>
<dbReference type="Pfam" id="PF00085">
    <property type="entry name" value="Thioredoxin"/>
    <property type="match status" value="1"/>
</dbReference>
<accession>A0AAN7TQG2</accession>
<keyword evidence="8" id="KW-1015">Disulfide bond</keyword>
<evidence type="ECO:0000313" key="15">
    <source>
        <dbReference type="EMBL" id="KAK5577379.1"/>
    </source>
</evidence>
<gene>
    <name evidence="15" type="ORF">RB653_002320</name>
</gene>
<evidence type="ECO:0000256" key="7">
    <source>
        <dbReference type="ARBA" id="ARBA00022824"/>
    </source>
</evidence>
<dbReference type="PROSITE" id="PS51352">
    <property type="entry name" value="THIOREDOXIN_2"/>
    <property type="match status" value="1"/>
</dbReference>
<evidence type="ECO:0000256" key="10">
    <source>
        <dbReference type="ARBA" id="ARBA00023284"/>
    </source>
</evidence>
<dbReference type="InterPro" id="IPR005788">
    <property type="entry name" value="PDI_thioredoxin-like_dom"/>
</dbReference>
<keyword evidence="9" id="KW-0413">Isomerase</keyword>
<dbReference type="GO" id="GO:0005788">
    <property type="term" value="C:endoplasmic reticulum lumen"/>
    <property type="evidence" value="ECO:0007669"/>
    <property type="project" value="UniProtKB-SubCell"/>
</dbReference>
<feature type="region of interest" description="Disordered" evidence="12">
    <location>
        <begin position="245"/>
        <end position="271"/>
    </location>
</feature>